<feature type="transmembrane region" description="Helical" evidence="1">
    <location>
        <begin position="22"/>
        <end position="43"/>
    </location>
</feature>
<organism evidence="2 3">
    <name type="scientific">Grylomicrobium aquisgranensis</name>
    <dbReference type="NCBI Taxonomy" id="2926318"/>
    <lineage>
        <taxon>Bacteria</taxon>
        <taxon>Bacillati</taxon>
        <taxon>Bacillota</taxon>
        <taxon>Erysipelotrichia</taxon>
        <taxon>Erysipelotrichales</taxon>
        <taxon>Erysipelotrichaceae</taxon>
        <taxon>Grylomicrobium</taxon>
    </lineage>
</organism>
<comment type="caution">
    <text evidence="2">The sequence shown here is derived from an EMBL/GenBank/DDBJ whole genome shotgun (WGS) entry which is preliminary data.</text>
</comment>
<dbReference type="Proteomes" id="UP001286174">
    <property type="component" value="Unassembled WGS sequence"/>
</dbReference>
<keyword evidence="1" id="KW-0472">Membrane</keyword>
<evidence type="ECO:0000313" key="3">
    <source>
        <dbReference type="Proteomes" id="UP001286174"/>
    </source>
</evidence>
<keyword evidence="1" id="KW-0812">Transmembrane</keyword>
<evidence type="ECO:0000256" key="1">
    <source>
        <dbReference type="SAM" id="Phobius"/>
    </source>
</evidence>
<gene>
    <name evidence="2" type="ORF">MOZ60_03915</name>
</gene>
<keyword evidence="1" id="KW-1133">Transmembrane helix</keyword>
<reference evidence="2 3" key="1">
    <citation type="submission" date="2022-03" db="EMBL/GenBank/DDBJ databases">
        <title>Novel taxa within the pig intestine.</title>
        <authorList>
            <person name="Wylensek D."/>
            <person name="Bishof K."/>
            <person name="Afrizal A."/>
            <person name="Clavel T."/>
        </authorList>
    </citation>
    <scope>NUCLEOTIDE SEQUENCE [LARGE SCALE GENOMIC DNA]</scope>
    <source>
        <strain evidence="2 3">CLA-KB-P133</strain>
    </source>
</reference>
<protein>
    <submittedName>
        <fullName evidence="2">Uncharacterized protein</fullName>
    </submittedName>
</protein>
<evidence type="ECO:0000313" key="2">
    <source>
        <dbReference type="EMBL" id="MDX8419237.1"/>
    </source>
</evidence>
<dbReference type="EMBL" id="JALBUR010000006">
    <property type="protein sequence ID" value="MDX8419237.1"/>
    <property type="molecule type" value="Genomic_DNA"/>
</dbReference>
<dbReference type="AlphaFoldDB" id="A0AB35U611"/>
<proteinExistence type="predicted"/>
<sequence length="134" mass="15077">MYTTSAEMKHIRLRLHTVHGNVSVYFLSVFLLAVTVCAAFAAMMQQRFASILFLEKAQKYQIAEMQVIQALKCALCTDTVSISSSENTIFDMELASGTAYATISWPVREAMTIVYDEQTGRVFDFHAERMDADS</sequence>
<dbReference type="RefSeq" id="WP_370595725.1">
    <property type="nucleotide sequence ID" value="NZ_JALBUR010000006.1"/>
</dbReference>
<keyword evidence="3" id="KW-1185">Reference proteome</keyword>
<accession>A0AB35U611</accession>
<name>A0AB35U611_9FIRM</name>